<comment type="caution">
    <text evidence="1">The sequence shown here is derived from an EMBL/GenBank/DDBJ whole genome shotgun (WGS) entry which is preliminary data.</text>
</comment>
<organism evidence="1 2">
    <name type="scientific">Fusarium anthophilum</name>
    <dbReference type="NCBI Taxonomy" id="48485"/>
    <lineage>
        <taxon>Eukaryota</taxon>
        <taxon>Fungi</taxon>
        <taxon>Dikarya</taxon>
        <taxon>Ascomycota</taxon>
        <taxon>Pezizomycotina</taxon>
        <taxon>Sordariomycetes</taxon>
        <taxon>Hypocreomycetidae</taxon>
        <taxon>Hypocreales</taxon>
        <taxon>Nectriaceae</taxon>
        <taxon>Fusarium</taxon>
        <taxon>Fusarium fujikuroi species complex</taxon>
    </lineage>
</organism>
<name>A0A8H4YFU1_9HYPO</name>
<dbReference type="InterPro" id="IPR029068">
    <property type="entry name" value="Glyas_Bleomycin-R_OHBP_Dase"/>
</dbReference>
<reference evidence="1 2" key="1">
    <citation type="journal article" date="2020" name="BMC Genomics">
        <title>Correction to: Identification and distribution of gene clusters required for synthesis of sphingolipid metabolism inhibitors in diverse species of the filamentous fungus Fusarium.</title>
        <authorList>
            <person name="Kim H.S."/>
            <person name="Lohmar J.M."/>
            <person name="Busman M."/>
            <person name="Brown D.W."/>
            <person name="Naumann T.A."/>
            <person name="Divon H.H."/>
            <person name="Lysoe E."/>
            <person name="Uhlig S."/>
            <person name="Proctor R.H."/>
        </authorList>
    </citation>
    <scope>NUCLEOTIDE SEQUENCE [LARGE SCALE GENOMIC DNA]</scope>
    <source>
        <strain evidence="1 2">NRRL 25214</strain>
    </source>
</reference>
<dbReference type="SUPFAM" id="SSF54593">
    <property type="entry name" value="Glyoxalase/Bleomycin resistance protein/Dihydroxybiphenyl dioxygenase"/>
    <property type="match status" value="1"/>
</dbReference>
<proteinExistence type="predicted"/>
<dbReference type="Proteomes" id="UP000573603">
    <property type="component" value="Unassembled WGS sequence"/>
</dbReference>
<dbReference type="EMBL" id="JABEVY010000809">
    <property type="protein sequence ID" value="KAF5227428.1"/>
    <property type="molecule type" value="Genomic_DNA"/>
</dbReference>
<accession>A0A8H4YFU1</accession>
<keyword evidence="2" id="KW-1185">Reference proteome</keyword>
<evidence type="ECO:0000313" key="2">
    <source>
        <dbReference type="Proteomes" id="UP000573603"/>
    </source>
</evidence>
<gene>
    <name evidence="1" type="ORF">FANTH_14771</name>
</gene>
<dbReference type="AlphaFoldDB" id="A0A8H4YFU1"/>
<dbReference type="Gene3D" id="3.10.180.10">
    <property type="entry name" value="2,3-Dihydroxybiphenyl 1,2-Dioxygenase, domain 1"/>
    <property type="match status" value="1"/>
</dbReference>
<sequence>MSKQASLIESTHPTTISCVDLDGLVKWYREVLGFELMGKIQHFKRSEDSKPFDVIFVSYPPTLNELKFAILTSGNGVGIEVFQFIDPPCKPRDEVFEFTRPGVFHICVTNQNPDGHKGIYTQDPWGNVVEIMSISQERVASSGNALMTAAEMFGTKL</sequence>
<evidence type="ECO:0000313" key="1">
    <source>
        <dbReference type="EMBL" id="KAF5227428.1"/>
    </source>
</evidence>
<protein>
    <recommendedName>
        <fullName evidence="3">VOC domain-containing protein</fullName>
    </recommendedName>
</protein>
<evidence type="ECO:0008006" key="3">
    <source>
        <dbReference type="Google" id="ProtNLM"/>
    </source>
</evidence>